<evidence type="ECO:0000313" key="3">
    <source>
        <dbReference type="WBParaSite" id="Hba_03453"/>
    </source>
</evidence>
<keyword evidence="2" id="KW-1185">Reference proteome</keyword>
<keyword evidence="1" id="KW-0472">Membrane</keyword>
<accession>A0A1I7WEW0</accession>
<evidence type="ECO:0000313" key="2">
    <source>
        <dbReference type="Proteomes" id="UP000095283"/>
    </source>
</evidence>
<organism evidence="2 3">
    <name type="scientific">Heterorhabditis bacteriophora</name>
    <name type="common">Entomopathogenic nematode worm</name>
    <dbReference type="NCBI Taxonomy" id="37862"/>
    <lineage>
        <taxon>Eukaryota</taxon>
        <taxon>Metazoa</taxon>
        <taxon>Ecdysozoa</taxon>
        <taxon>Nematoda</taxon>
        <taxon>Chromadorea</taxon>
        <taxon>Rhabditida</taxon>
        <taxon>Rhabditina</taxon>
        <taxon>Rhabditomorpha</taxon>
        <taxon>Strongyloidea</taxon>
        <taxon>Heterorhabditidae</taxon>
        <taxon>Heterorhabditis</taxon>
    </lineage>
</organism>
<proteinExistence type="predicted"/>
<keyword evidence="1" id="KW-1133">Transmembrane helix</keyword>
<dbReference type="WBParaSite" id="Hba_03453">
    <property type="protein sequence ID" value="Hba_03453"/>
    <property type="gene ID" value="Hba_03453"/>
</dbReference>
<reference evidence="3" key="1">
    <citation type="submission" date="2016-11" db="UniProtKB">
        <authorList>
            <consortium name="WormBaseParasite"/>
        </authorList>
    </citation>
    <scope>IDENTIFICATION</scope>
</reference>
<sequence>MGKLVRKCLQQNLILFSASYILISVSRCYYNIHSTQEQYFQQFIDGILLQINNKFTFNLSCVGPNIVLHLFSNIFSASGHYTRYSYMNRIYVGGTFVRCHDFVPITGCTFYQFIQIDCPDNISKKNNCVQIVEDNLDISLCDSSCCPIRAPQSSDLEIRRATEDMLCCFPQKSVLCRRFDEMVHYPGRG</sequence>
<feature type="transmembrane region" description="Helical" evidence="1">
    <location>
        <begin position="12"/>
        <end position="32"/>
    </location>
</feature>
<protein>
    <submittedName>
        <fullName evidence="3">EB domain-containing protein</fullName>
    </submittedName>
</protein>
<dbReference type="Proteomes" id="UP000095283">
    <property type="component" value="Unplaced"/>
</dbReference>
<dbReference type="AlphaFoldDB" id="A0A1I7WEW0"/>
<name>A0A1I7WEW0_HETBA</name>
<keyword evidence="1" id="KW-0812">Transmembrane</keyword>
<evidence type="ECO:0000256" key="1">
    <source>
        <dbReference type="SAM" id="Phobius"/>
    </source>
</evidence>